<accession>A0A5J4N5Z5</accession>
<reference evidence="2 3" key="1">
    <citation type="journal article" date="2019" name="Gigascience">
        <title>Whole-genome sequence of the oriental lung fluke Paragonimus westermani.</title>
        <authorList>
            <person name="Oey H."/>
            <person name="Zakrzewski M."/>
            <person name="Narain K."/>
            <person name="Devi K.R."/>
            <person name="Agatsuma T."/>
            <person name="Nawaratna S."/>
            <person name="Gobert G.N."/>
            <person name="Jones M.K."/>
            <person name="Ragan M.A."/>
            <person name="McManus D.P."/>
            <person name="Krause L."/>
        </authorList>
    </citation>
    <scope>NUCLEOTIDE SEQUENCE [LARGE SCALE GENOMIC DNA]</scope>
    <source>
        <strain evidence="2 3">IND2009</strain>
    </source>
</reference>
<dbReference type="AlphaFoldDB" id="A0A5J4N5Z5"/>
<evidence type="ECO:0008006" key="4">
    <source>
        <dbReference type="Google" id="ProtNLM"/>
    </source>
</evidence>
<evidence type="ECO:0000313" key="2">
    <source>
        <dbReference type="EMBL" id="KAA3670962.1"/>
    </source>
</evidence>
<evidence type="ECO:0000313" key="3">
    <source>
        <dbReference type="Proteomes" id="UP000324629"/>
    </source>
</evidence>
<gene>
    <name evidence="2" type="ORF">DEA37_0005477</name>
</gene>
<name>A0A5J4N5Z5_9TREM</name>
<feature type="compositionally biased region" description="Polar residues" evidence="1">
    <location>
        <begin position="87"/>
        <end position="98"/>
    </location>
</feature>
<keyword evidence="3" id="KW-1185">Reference proteome</keyword>
<evidence type="ECO:0000256" key="1">
    <source>
        <dbReference type="SAM" id="MobiDB-lite"/>
    </source>
</evidence>
<protein>
    <recommendedName>
        <fullName evidence="4">DUF4806 domain-containing protein</fullName>
    </recommendedName>
</protein>
<organism evidence="2 3">
    <name type="scientific">Paragonimus westermani</name>
    <dbReference type="NCBI Taxonomy" id="34504"/>
    <lineage>
        <taxon>Eukaryota</taxon>
        <taxon>Metazoa</taxon>
        <taxon>Spiralia</taxon>
        <taxon>Lophotrochozoa</taxon>
        <taxon>Platyhelminthes</taxon>
        <taxon>Trematoda</taxon>
        <taxon>Digenea</taxon>
        <taxon>Plagiorchiida</taxon>
        <taxon>Troglotremata</taxon>
        <taxon>Troglotrematidae</taxon>
        <taxon>Paragonimus</taxon>
    </lineage>
</organism>
<dbReference type="Proteomes" id="UP000324629">
    <property type="component" value="Unassembled WGS sequence"/>
</dbReference>
<dbReference type="EMBL" id="QNGE01007662">
    <property type="protein sequence ID" value="KAA3670962.1"/>
    <property type="molecule type" value="Genomic_DNA"/>
</dbReference>
<comment type="caution">
    <text evidence="2">The sequence shown here is derived from an EMBL/GenBank/DDBJ whole genome shotgun (WGS) entry which is preliminary data.</text>
</comment>
<sequence length="311" mass="34649">MHRATDDLQRAHKYQRILEQLSDIPSSDATDIMDRGGKRKRYSEIASRHICRQAIVRSDFTYEVEEKRKPPMYSVDIDYSPPPPQLENMSHASPSQPRWTLGSLENLPSFSSPIASSSTIVSPPAAHSEAVCKNDTAKEVRELKGVIVKLVLQNIRIRKELHAERLELNALRFQHAALGTSSTAHFPVRFPIQSIGDMQLLNMKLEGAEIYTQLVCLTFPIHSKQLTFFSNVGGTSMRECTRNVIRTLLTDEVAKTINWRGMNNSVSIAFSPLAAAIVDGPVPPPSFGLNAKFCSRAQLLGNPRTPSWCPG</sequence>
<feature type="region of interest" description="Disordered" evidence="1">
    <location>
        <begin position="73"/>
        <end position="98"/>
    </location>
</feature>
<proteinExistence type="predicted"/>